<organism evidence="1 2">
    <name type="scientific">Flavilitoribacter nigricans (strain ATCC 23147 / DSM 23189 / NBRC 102662 / NCIMB 1420 / SS-2)</name>
    <name type="common">Lewinella nigricans</name>
    <dbReference type="NCBI Taxonomy" id="1122177"/>
    <lineage>
        <taxon>Bacteria</taxon>
        <taxon>Pseudomonadati</taxon>
        <taxon>Bacteroidota</taxon>
        <taxon>Saprospiria</taxon>
        <taxon>Saprospirales</taxon>
        <taxon>Lewinellaceae</taxon>
        <taxon>Flavilitoribacter</taxon>
    </lineage>
</organism>
<evidence type="ECO:0000313" key="1">
    <source>
        <dbReference type="EMBL" id="PHN06066.1"/>
    </source>
</evidence>
<keyword evidence="2" id="KW-1185">Reference proteome</keyword>
<dbReference type="EMBL" id="PDUD01000019">
    <property type="protein sequence ID" value="PHN06066.1"/>
    <property type="molecule type" value="Genomic_DNA"/>
</dbReference>
<dbReference type="AlphaFoldDB" id="A0A2D0NCG7"/>
<gene>
    <name evidence="1" type="ORF">CRP01_13935</name>
</gene>
<evidence type="ECO:0000313" key="2">
    <source>
        <dbReference type="Proteomes" id="UP000223913"/>
    </source>
</evidence>
<dbReference type="OrthoDB" id="9799891at2"/>
<proteinExistence type="predicted"/>
<dbReference type="RefSeq" id="WP_099150659.1">
    <property type="nucleotide sequence ID" value="NZ_PDUD01000019.1"/>
</dbReference>
<dbReference type="GO" id="GO:0005198">
    <property type="term" value="F:structural molecule activity"/>
    <property type="evidence" value="ECO:0007669"/>
    <property type="project" value="InterPro"/>
</dbReference>
<dbReference type="InterPro" id="IPR011747">
    <property type="entry name" value="CHP02241"/>
</dbReference>
<dbReference type="Proteomes" id="UP000223913">
    <property type="component" value="Unassembled WGS sequence"/>
</dbReference>
<protein>
    <submittedName>
        <fullName evidence="1">Phage tail protein</fullName>
    </submittedName>
</protein>
<dbReference type="PANTHER" id="PTHR38009">
    <property type="entry name" value="CONSERVED HYPOTHETICAL PHAGE TAIL PROTEIN"/>
    <property type="match status" value="1"/>
</dbReference>
<dbReference type="NCBIfam" id="TIGR02241">
    <property type="entry name" value="conserved hypothetical phage tail region protein"/>
    <property type="match status" value="1"/>
</dbReference>
<comment type="caution">
    <text evidence="1">The sequence shown here is derived from an EMBL/GenBank/DDBJ whole genome shotgun (WGS) entry which is preliminary data.</text>
</comment>
<dbReference type="Pfam" id="PF06841">
    <property type="entry name" value="Phage_T4_gp19"/>
    <property type="match status" value="1"/>
</dbReference>
<sequence length="154" mass="17280">MADPAAYPPVSFSFSLSFSGSSEPSDAAFQEASGINVDMNTEEMGSEGENRFKYRLPGKTKYSNLVLKRGVIPKNSPLFTWCDQTLNQGLAEPIQTKTITVALLDDKQNILISWVFQDAYPVKWSVSEFKSMENAYAVESIEFAYNYFETKKNS</sequence>
<reference evidence="1 2" key="1">
    <citation type="submission" date="2017-10" db="EMBL/GenBank/DDBJ databases">
        <title>The draft genome sequence of Lewinella nigricans NBRC 102662.</title>
        <authorList>
            <person name="Wang K."/>
        </authorList>
    </citation>
    <scope>NUCLEOTIDE SEQUENCE [LARGE SCALE GENOMIC DNA]</scope>
    <source>
        <strain evidence="1 2">NBRC 102662</strain>
    </source>
</reference>
<dbReference type="PANTHER" id="PTHR38009:SF1">
    <property type="entry name" value="CONSERVED HYPOTHETICAL PHAGE TAIL PROTEIN"/>
    <property type="match status" value="1"/>
</dbReference>
<name>A0A2D0NCG7_FLAN2</name>
<dbReference type="InterPro" id="IPR010667">
    <property type="entry name" value="Phage_T4_Gp19"/>
</dbReference>
<accession>A0A2D0NCG7</accession>